<comment type="similarity">
    <text evidence="2">Belongs to the GtrA family.</text>
</comment>
<proteinExistence type="inferred from homology"/>
<name>A0A7W6H6J6_9HYPH</name>
<dbReference type="GO" id="GO:0000271">
    <property type="term" value="P:polysaccharide biosynthetic process"/>
    <property type="evidence" value="ECO:0007669"/>
    <property type="project" value="InterPro"/>
</dbReference>
<feature type="domain" description="GtrA/DPMS transmembrane" evidence="7">
    <location>
        <begin position="23"/>
        <end position="142"/>
    </location>
</feature>
<feature type="transmembrane region" description="Helical" evidence="6">
    <location>
        <begin position="94"/>
        <end position="114"/>
    </location>
</feature>
<evidence type="ECO:0000256" key="2">
    <source>
        <dbReference type="ARBA" id="ARBA00009399"/>
    </source>
</evidence>
<protein>
    <submittedName>
        <fullName evidence="8">Putative flippase GtrA</fullName>
    </submittedName>
</protein>
<keyword evidence="4 6" id="KW-1133">Transmembrane helix</keyword>
<evidence type="ECO:0000256" key="4">
    <source>
        <dbReference type="ARBA" id="ARBA00022989"/>
    </source>
</evidence>
<keyword evidence="5 6" id="KW-0472">Membrane</keyword>
<feature type="transmembrane region" description="Helical" evidence="6">
    <location>
        <begin position="20"/>
        <end position="42"/>
    </location>
</feature>
<evidence type="ECO:0000256" key="5">
    <source>
        <dbReference type="ARBA" id="ARBA00023136"/>
    </source>
</evidence>
<evidence type="ECO:0000256" key="6">
    <source>
        <dbReference type="SAM" id="Phobius"/>
    </source>
</evidence>
<keyword evidence="3 6" id="KW-0812">Transmembrane</keyword>
<dbReference type="RefSeq" id="WP_183201043.1">
    <property type="nucleotide sequence ID" value="NZ_JACIEK010000010.1"/>
</dbReference>
<dbReference type="Pfam" id="PF04138">
    <property type="entry name" value="GtrA_DPMS_TM"/>
    <property type="match status" value="1"/>
</dbReference>
<keyword evidence="9" id="KW-1185">Reference proteome</keyword>
<dbReference type="InterPro" id="IPR051401">
    <property type="entry name" value="GtrA_CellWall_Glycosyl"/>
</dbReference>
<feature type="transmembrane region" description="Helical" evidence="6">
    <location>
        <begin position="120"/>
        <end position="141"/>
    </location>
</feature>
<dbReference type="Proteomes" id="UP000542776">
    <property type="component" value="Unassembled WGS sequence"/>
</dbReference>
<evidence type="ECO:0000256" key="1">
    <source>
        <dbReference type="ARBA" id="ARBA00004141"/>
    </source>
</evidence>
<dbReference type="AlphaFoldDB" id="A0A7W6H6J6"/>
<comment type="subcellular location">
    <subcellularLocation>
        <location evidence="1">Membrane</location>
        <topology evidence="1">Multi-pass membrane protein</topology>
    </subcellularLocation>
</comment>
<sequence>MTTLAGNPAPRPGTERLREIGVFLVVGGAASLVHLAIAVLLVEIAALRPWQANIGAFLCALPVSYLGHSYLTFTARRNGRASAVSRATLSRFTLLALVGFSLNQASVVVFAEILGLPFRAVMLATIVAIAALQFVLGKLWAFNGARSATSPNGDAAALRPDAP</sequence>
<accession>A0A7W6H6J6</accession>
<gene>
    <name evidence="8" type="ORF">GGR04_003367</name>
</gene>
<dbReference type="PANTHER" id="PTHR38459:SF1">
    <property type="entry name" value="PROPHAGE BACTOPRENOL-LINKED GLUCOSE TRANSLOCASE HOMOLOG"/>
    <property type="match status" value="1"/>
</dbReference>
<dbReference type="GO" id="GO:0005886">
    <property type="term" value="C:plasma membrane"/>
    <property type="evidence" value="ECO:0007669"/>
    <property type="project" value="TreeGrafter"/>
</dbReference>
<evidence type="ECO:0000259" key="7">
    <source>
        <dbReference type="Pfam" id="PF04138"/>
    </source>
</evidence>
<comment type="caution">
    <text evidence="8">The sequence shown here is derived from an EMBL/GenBank/DDBJ whole genome shotgun (WGS) entry which is preliminary data.</text>
</comment>
<evidence type="ECO:0000313" key="9">
    <source>
        <dbReference type="Proteomes" id="UP000542776"/>
    </source>
</evidence>
<organism evidence="8 9">
    <name type="scientific">Aureimonas pseudogalii</name>
    <dbReference type="NCBI Taxonomy" id="1744844"/>
    <lineage>
        <taxon>Bacteria</taxon>
        <taxon>Pseudomonadati</taxon>
        <taxon>Pseudomonadota</taxon>
        <taxon>Alphaproteobacteria</taxon>
        <taxon>Hyphomicrobiales</taxon>
        <taxon>Aurantimonadaceae</taxon>
        <taxon>Aureimonas</taxon>
    </lineage>
</organism>
<feature type="transmembrane region" description="Helical" evidence="6">
    <location>
        <begin position="54"/>
        <end position="73"/>
    </location>
</feature>
<evidence type="ECO:0000313" key="8">
    <source>
        <dbReference type="EMBL" id="MBB3999497.1"/>
    </source>
</evidence>
<evidence type="ECO:0000256" key="3">
    <source>
        <dbReference type="ARBA" id="ARBA00022692"/>
    </source>
</evidence>
<dbReference type="EMBL" id="JACIEK010000010">
    <property type="protein sequence ID" value="MBB3999497.1"/>
    <property type="molecule type" value="Genomic_DNA"/>
</dbReference>
<dbReference type="PANTHER" id="PTHR38459">
    <property type="entry name" value="PROPHAGE BACTOPRENOL-LINKED GLUCOSE TRANSLOCASE HOMOLOG"/>
    <property type="match status" value="1"/>
</dbReference>
<reference evidence="8 9" key="1">
    <citation type="submission" date="2020-08" db="EMBL/GenBank/DDBJ databases">
        <title>Genomic Encyclopedia of Type Strains, Phase IV (KMG-IV): sequencing the most valuable type-strain genomes for metagenomic binning, comparative biology and taxonomic classification.</title>
        <authorList>
            <person name="Goeker M."/>
        </authorList>
    </citation>
    <scope>NUCLEOTIDE SEQUENCE [LARGE SCALE GENOMIC DNA]</scope>
    <source>
        <strain evidence="8 9">DSM 102238</strain>
    </source>
</reference>
<dbReference type="InterPro" id="IPR007267">
    <property type="entry name" value="GtrA_DPMS_TM"/>
</dbReference>